<keyword evidence="9" id="KW-1185">Reference proteome</keyword>
<comment type="caution">
    <text evidence="8">The sequence shown here is derived from an EMBL/GenBank/DDBJ whole genome shotgun (WGS) entry which is preliminary data.</text>
</comment>
<feature type="chain" id="PRO_5042879428" description="Cytochrome P450" evidence="7">
    <location>
        <begin position="31"/>
        <end position="394"/>
    </location>
</feature>
<dbReference type="PRINTS" id="PR00385">
    <property type="entry name" value="P450"/>
</dbReference>
<proteinExistence type="inferred from homology"/>
<keyword evidence="4 5" id="KW-0408">Iron</keyword>
<dbReference type="GO" id="GO:0020037">
    <property type="term" value="F:heme binding"/>
    <property type="evidence" value="ECO:0007669"/>
    <property type="project" value="InterPro"/>
</dbReference>
<keyword evidence="5 6" id="KW-0349">Heme</keyword>
<dbReference type="GO" id="GO:0016705">
    <property type="term" value="F:oxidoreductase activity, acting on paired donors, with incorporation or reduction of molecular oxygen"/>
    <property type="evidence" value="ECO:0007669"/>
    <property type="project" value="InterPro"/>
</dbReference>
<keyword evidence="7" id="KW-0732">Signal</keyword>
<name>A0AAP0JBN3_9MAGN</name>
<accession>A0AAP0JBN3</accession>
<keyword evidence="6" id="KW-0503">Monooxygenase</keyword>
<evidence type="ECO:0000256" key="6">
    <source>
        <dbReference type="RuleBase" id="RU000461"/>
    </source>
</evidence>
<keyword evidence="3 6" id="KW-0560">Oxidoreductase</keyword>
<dbReference type="InterPro" id="IPR001128">
    <property type="entry name" value="Cyt_P450"/>
</dbReference>
<dbReference type="InterPro" id="IPR002401">
    <property type="entry name" value="Cyt_P450_E_grp-I"/>
</dbReference>
<dbReference type="Proteomes" id="UP001417504">
    <property type="component" value="Unassembled WGS sequence"/>
</dbReference>
<evidence type="ECO:0000313" key="9">
    <source>
        <dbReference type="Proteomes" id="UP001417504"/>
    </source>
</evidence>
<evidence type="ECO:0000256" key="3">
    <source>
        <dbReference type="ARBA" id="ARBA00023002"/>
    </source>
</evidence>
<protein>
    <recommendedName>
        <fullName evidence="10">Cytochrome P450</fullName>
    </recommendedName>
</protein>
<dbReference type="GO" id="GO:0006629">
    <property type="term" value="P:lipid metabolic process"/>
    <property type="evidence" value="ECO:0007669"/>
    <property type="project" value="UniProtKB-ARBA"/>
</dbReference>
<evidence type="ECO:0000256" key="2">
    <source>
        <dbReference type="ARBA" id="ARBA00022723"/>
    </source>
</evidence>
<dbReference type="SUPFAM" id="SSF48264">
    <property type="entry name" value="Cytochrome P450"/>
    <property type="match status" value="1"/>
</dbReference>
<organism evidence="8 9">
    <name type="scientific">Stephania japonica</name>
    <dbReference type="NCBI Taxonomy" id="461633"/>
    <lineage>
        <taxon>Eukaryota</taxon>
        <taxon>Viridiplantae</taxon>
        <taxon>Streptophyta</taxon>
        <taxon>Embryophyta</taxon>
        <taxon>Tracheophyta</taxon>
        <taxon>Spermatophyta</taxon>
        <taxon>Magnoliopsida</taxon>
        <taxon>Ranunculales</taxon>
        <taxon>Menispermaceae</taxon>
        <taxon>Menispermoideae</taxon>
        <taxon>Cissampelideae</taxon>
        <taxon>Stephania</taxon>
    </lineage>
</organism>
<gene>
    <name evidence="8" type="ORF">Sjap_010538</name>
</gene>
<comment type="similarity">
    <text evidence="1 6">Belongs to the cytochrome P450 family.</text>
</comment>
<dbReference type="InterPro" id="IPR036396">
    <property type="entry name" value="Cyt_P450_sf"/>
</dbReference>
<evidence type="ECO:0000313" key="8">
    <source>
        <dbReference type="EMBL" id="KAK9130051.1"/>
    </source>
</evidence>
<evidence type="ECO:0008006" key="10">
    <source>
        <dbReference type="Google" id="ProtNLM"/>
    </source>
</evidence>
<feature type="signal peptide" evidence="7">
    <location>
        <begin position="1"/>
        <end position="30"/>
    </location>
</feature>
<dbReference type="GO" id="GO:0004497">
    <property type="term" value="F:monooxygenase activity"/>
    <property type="evidence" value="ECO:0007669"/>
    <property type="project" value="UniProtKB-KW"/>
</dbReference>
<dbReference type="PRINTS" id="PR00463">
    <property type="entry name" value="EP450I"/>
</dbReference>
<evidence type="ECO:0000256" key="7">
    <source>
        <dbReference type="SAM" id="SignalP"/>
    </source>
</evidence>
<evidence type="ECO:0000256" key="1">
    <source>
        <dbReference type="ARBA" id="ARBA00010617"/>
    </source>
</evidence>
<dbReference type="GO" id="GO:0044550">
    <property type="term" value="P:secondary metabolite biosynthetic process"/>
    <property type="evidence" value="ECO:0007669"/>
    <property type="project" value="UniProtKB-ARBA"/>
</dbReference>
<dbReference type="Gene3D" id="1.10.630.10">
    <property type="entry name" value="Cytochrome P450"/>
    <property type="match status" value="1"/>
</dbReference>
<reference evidence="8 9" key="1">
    <citation type="submission" date="2024-01" db="EMBL/GenBank/DDBJ databases">
        <title>Genome assemblies of Stephania.</title>
        <authorList>
            <person name="Yang L."/>
        </authorList>
    </citation>
    <scope>NUCLEOTIDE SEQUENCE [LARGE SCALE GENOMIC DNA]</scope>
    <source>
        <strain evidence="8">QJT</strain>
        <tissue evidence="8">Leaf</tissue>
    </source>
</reference>
<dbReference type="AlphaFoldDB" id="A0AAP0JBN3"/>
<dbReference type="GO" id="GO:0005506">
    <property type="term" value="F:iron ion binding"/>
    <property type="evidence" value="ECO:0007669"/>
    <property type="project" value="InterPro"/>
</dbReference>
<dbReference type="EMBL" id="JBBNAE010000004">
    <property type="protein sequence ID" value="KAK9130051.1"/>
    <property type="molecule type" value="Genomic_DNA"/>
</dbReference>
<sequence>MNYMVAGRDTVSSALTWFFWLLSTNPTAEAKIVEELKAIALKKSPSEEIPVFDTQELNKLVYLHGALCECLRLFPPVPYELKTCIEQDILPSGHTVHPKSRVLISLYAMGRTEEIWGKDCLEFKPERWVSSEGRIKYEPPYKFLAFNSGPRICLGREVAFTQMKLAVATLIYNYHFEVVQGHRVFPKNSIILHMKDEGWDRCDSWRQAGWVEKPHSRGYQIELGRVSRRGMCRCVVGVTPTIERIQMLALLELDSPARRLSSHVTFLRDSSSNRYSPFLLRVLDETVAVEILVWEPRISYIPCKARRTLRIRVDRFREFVRIEVLRCKREDFNLYNFGGKSVRALMKIDAHFIRHGLKFEAEIVFVVDGVWNGPEWKKLYNKQGALKTWMDVLN</sequence>
<dbReference type="InterPro" id="IPR017972">
    <property type="entry name" value="Cyt_P450_CS"/>
</dbReference>
<evidence type="ECO:0000256" key="5">
    <source>
        <dbReference type="PIRSR" id="PIRSR602401-1"/>
    </source>
</evidence>
<feature type="binding site" description="axial binding residue" evidence="5">
    <location>
        <position position="153"/>
    </location>
    <ligand>
        <name>heme</name>
        <dbReference type="ChEBI" id="CHEBI:30413"/>
    </ligand>
    <ligandPart>
        <name>Fe</name>
        <dbReference type="ChEBI" id="CHEBI:18248"/>
    </ligandPart>
</feature>
<dbReference type="PROSITE" id="PS00086">
    <property type="entry name" value="CYTOCHROME_P450"/>
    <property type="match status" value="1"/>
</dbReference>
<comment type="cofactor">
    <cofactor evidence="5">
        <name>heme</name>
        <dbReference type="ChEBI" id="CHEBI:30413"/>
    </cofactor>
</comment>
<dbReference type="Pfam" id="PF00067">
    <property type="entry name" value="p450"/>
    <property type="match status" value="1"/>
</dbReference>
<dbReference type="PANTHER" id="PTHR24296">
    <property type="entry name" value="CYTOCHROME P450"/>
    <property type="match status" value="1"/>
</dbReference>
<evidence type="ECO:0000256" key="4">
    <source>
        <dbReference type="ARBA" id="ARBA00023004"/>
    </source>
</evidence>
<keyword evidence="2 5" id="KW-0479">Metal-binding</keyword>